<evidence type="ECO:0000313" key="3">
    <source>
        <dbReference type="Proteomes" id="UP000000768"/>
    </source>
</evidence>
<feature type="region of interest" description="Disordered" evidence="1">
    <location>
        <begin position="1"/>
        <end position="44"/>
    </location>
</feature>
<sequence length="76" mass="8759">MLDPASLATRSGGASTHHAWEMEMGGGRGGRHGGSTLPDREEEAHHRDKAVACHGRWRKRRPLWWIWPLRLLIWRI</sequence>
<reference evidence="2 3" key="1">
    <citation type="journal article" date="2009" name="Nature">
        <title>The Sorghum bicolor genome and the diversification of grasses.</title>
        <authorList>
            <person name="Paterson A.H."/>
            <person name="Bowers J.E."/>
            <person name="Bruggmann R."/>
            <person name="Dubchak I."/>
            <person name="Grimwood J."/>
            <person name="Gundlach H."/>
            <person name="Haberer G."/>
            <person name="Hellsten U."/>
            <person name="Mitros T."/>
            <person name="Poliakov A."/>
            <person name="Schmutz J."/>
            <person name="Spannagl M."/>
            <person name="Tang H."/>
            <person name="Wang X."/>
            <person name="Wicker T."/>
            <person name="Bharti A.K."/>
            <person name="Chapman J."/>
            <person name="Feltus F.A."/>
            <person name="Gowik U."/>
            <person name="Grigoriev I.V."/>
            <person name="Lyons E."/>
            <person name="Maher C.A."/>
            <person name="Martis M."/>
            <person name="Narechania A."/>
            <person name="Otillar R.P."/>
            <person name="Penning B.W."/>
            <person name="Salamov A.A."/>
            <person name="Wang Y."/>
            <person name="Zhang L."/>
            <person name="Carpita N.C."/>
            <person name="Freeling M."/>
            <person name="Gingle A.R."/>
            <person name="Hash C.T."/>
            <person name="Keller B."/>
            <person name="Klein P."/>
            <person name="Kresovich S."/>
            <person name="McCann M.C."/>
            <person name="Ming R."/>
            <person name="Peterson D.G."/>
            <person name="Mehboob-ur-Rahman"/>
            <person name="Ware D."/>
            <person name="Westhoff P."/>
            <person name="Mayer K.F."/>
            <person name="Messing J."/>
            <person name="Rokhsar D.S."/>
        </authorList>
    </citation>
    <scope>NUCLEOTIDE SEQUENCE [LARGE SCALE GENOMIC DNA]</scope>
    <source>
        <strain evidence="3">cv. BTx623</strain>
    </source>
</reference>
<keyword evidence="3" id="KW-1185">Reference proteome</keyword>
<proteinExistence type="predicted"/>
<dbReference type="Gramene" id="OQU76601">
    <property type="protein sequence ID" value="OQU76601"/>
    <property type="gene ID" value="SORBI_3010G172666"/>
</dbReference>
<name>A0A1W0VTL5_SORBI</name>
<dbReference type="AlphaFoldDB" id="A0A1W0VTL5"/>
<gene>
    <name evidence="2" type="ORF">SORBI_3010G172666</name>
</gene>
<evidence type="ECO:0000256" key="1">
    <source>
        <dbReference type="SAM" id="MobiDB-lite"/>
    </source>
</evidence>
<dbReference type="Proteomes" id="UP000000768">
    <property type="component" value="Chromosome 10"/>
</dbReference>
<dbReference type="InParanoid" id="A0A1W0VTL5"/>
<evidence type="ECO:0000313" key="2">
    <source>
        <dbReference type="EMBL" id="OQU76601.1"/>
    </source>
</evidence>
<organism evidence="2 3">
    <name type="scientific">Sorghum bicolor</name>
    <name type="common">Sorghum</name>
    <name type="synonym">Sorghum vulgare</name>
    <dbReference type="NCBI Taxonomy" id="4558"/>
    <lineage>
        <taxon>Eukaryota</taxon>
        <taxon>Viridiplantae</taxon>
        <taxon>Streptophyta</taxon>
        <taxon>Embryophyta</taxon>
        <taxon>Tracheophyta</taxon>
        <taxon>Spermatophyta</taxon>
        <taxon>Magnoliopsida</taxon>
        <taxon>Liliopsida</taxon>
        <taxon>Poales</taxon>
        <taxon>Poaceae</taxon>
        <taxon>PACMAD clade</taxon>
        <taxon>Panicoideae</taxon>
        <taxon>Andropogonodae</taxon>
        <taxon>Andropogoneae</taxon>
        <taxon>Sorghinae</taxon>
        <taxon>Sorghum</taxon>
    </lineage>
</organism>
<reference evidence="3" key="2">
    <citation type="journal article" date="2018" name="Plant J.">
        <title>The Sorghum bicolor reference genome: improved assembly, gene annotations, a transcriptome atlas, and signatures of genome organization.</title>
        <authorList>
            <person name="McCormick R.F."/>
            <person name="Truong S.K."/>
            <person name="Sreedasyam A."/>
            <person name="Jenkins J."/>
            <person name="Shu S."/>
            <person name="Sims D."/>
            <person name="Kennedy M."/>
            <person name="Amirebrahimi M."/>
            <person name="Weers B.D."/>
            <person name="McKinley B."/>
            <person name="Mattison A."/>
            <person name="Morishige D.T."/>
            <person name="Grimwood J."/>
            <person name="Schmutz J."/>
            <person name="Mullet J.E."/>
        </authorList>
    </citation>
    <scope>NUCLEOTIDE SEQUENCE [LARGE SCALE GENOMIC DNA]</scope>
    <source>
        <strain evidence="3">cv. BTx623</strain>
    </source>
</reference>
<accession>A0A1W0VTL5</accession>
<dbReference type="EMBL" id="CM000769">
    <property type="protein sequence ID" value="OQU76601.1"/>
    <property type="molecule type" value="Genomic_DNA"/>
</dbReference>
<protein>
    <submittedName>
        <fullName evidence="2">Uncharacterized protein</fullName>
    </submittedName>
</protein>